<name>A0A5B0QKJ8_PUCGR</name>
<dbReference type="AlphaFoldDB" id="A0A5B0QKJ8"/>
<protein>
    <submittedName>
        <fullName evidence="1">Uncharacterized protein</fullName>
    </submittedName>
</protein>
<dbReference type="Proteomes" id="UP000325313">
    <property type="component" value="Unassembled WGS sequence"/>
</dbReference>
<gene>
    <name evidence="1" type="ORF">PGTUg99_011100</name>
</gene>
<reference evidence="1 2" key="1">
    <citation type="submission" date="2019-05" db="EMBL/GenBank/DDBJ databases">
        <title>Emergence of the Ug99 lineage of the wheat stem rust pathogen through somatic hybridization.</title>
        <authorList>
            <person name="Li F."/>
            <person name="Upadhyaya N.M."/>
            <person name="Sperschneider J."/>
            <person name="Matny O."/>
            <person name="Nguyen-Phuc H."/>
            <person name="Mago R."/>
            <person name="Raley C."/>
            <person name="Miller M.E."/>
            <person name="Silverstein K.A.T."/>
            <person name="Henningsen E."/>
            <person name="Hirsch C.D."/>
            <person name="Visser B."/>
            <person name="Pretorius Z.A."/>
            <person name="Steffenson B.J."/>
            <person name="Schwessinger B."/>
            <person name="Dodds P.N."/>
            <person name="Figueroa M."/>
        </authorList>
    </citation>
    <scope>NUCLEOTIDE SEQUENCE [LARGE SCALE GENOMIC DNA]</scope>
    <source>
        <strain evidence="1 2">Ug99</strain>
    </source>
</reference>
<dbReference type="EMBL" id="VDEP01000275">
    <property type="protein sequence ID" value="KAA1113746.1"/>
    <property type="molecule type" value="Genomic_DNA"/>
</dbReference>
<evidence type="ECO:0000313" key="1">
    <source>
        <dbReference type="EMBL" id="KAA1113746.1"/>
    </source>
</evidence>
<proteinExistence type="predicted"/>
<evidence type="ECO:0000313" key="2">
    <source>
        <dbReference type="Proteomes" id="UP000325313"/>
    </source>
</evidence>
<organism evidence="1 2">
    <name type="scientific">Puccinia graminis f. sp. tritici</name>
    <dbReference type="NCBI Taxonomy" id="56615"/>
    <lineage>
        <taxon>Eukaryota</taxon>
        <taxon>Fungi</taxon>
        <taxon>Dikarya</taxon>
        <taxon>Basidiomycota</taxon>
        <taxon>Pucciniomycotina</taxon>
        <taxon>Pucciniomycetes</taxon>
        <taxon>Pucciniales</taxon>
        <taxon>Pucciniaceae</taxon>
        <taxon>Puccinia</taxon>
    </lineage>
</organism>
<accession>A0A5B0QKJ8</accession>
<comment type="caution">
    <text evidence="1">The sequence shown here is derived from an EMBL/GenBank/DDBJ whole genome shotgun (WGS) entry which is preliminary data.</text>
</comment>
<sequence>MHVCLCSRSGTSFLPNSTSGLDSGTTGMTCDFVNSSLSQFCPDSTDSFIHLASSFDLGSWTSDNP</sequence>